<dbReference type="RefSeq" id="WP_191140870.1">
    <property type="nucleotide sequence ID" value="NZ_JACXAG020000009.1"/>
</dbReference>
<organism evidence="1 2">
    <name type="scientific">Polycladospora coralii</name>
    <dbReference type="NCBI Taxonomy" id="2771432"/>
    <lineage>
        <taxon>Bacteria</taxon>
        <taxon>Bacillati</taxon>
        <taxon>Bacillota</taxon>
        <taxon>Bacilli</taxon>
        <taxon>Bacillales</taxon>
        <taxon>Thermoactinomycetaceae</taxon>
        <taxon>Polycladospora</taxon>
    </lineage>
</organism>
<dbReference type="Proteomes" id="UP000661691">
    <property type="component" value="Unassembled WGS sequence"/>
</dbReference>
<dbReference type="AlphaFoldDB" id="A0A926N769"/>
<comment type="caution">
    <text evidence="1">The sequence shown here is derived from an EMBL/GenBank/DDBJ whole genome shotgun (WGS) entry which is preliminary data.</text>
</comment>
<dbReference type="EMBL" id="JACXAH010000018">
    <property type="protein sequence ID" value="MBD1373136.1"/>
    <property type="molecule type" value="Genomic_DNA"/>
</dbReference>
<protein>
    <submittedName>
        <fullName evidence="1">Uncharacterized protein</fullName>
    </submittedName>
</protein>
<name>A0A926N769_9BACL</name>
<gene>
    <name evidence="1" type="ORF">IC620_12300</name>
</gene>
<sequence length="83" mass="8678">MKMQLILSTLVLDLFTGAKTTTSAMASTDDIQSQSKINIDQVTEGGTNPEAIPAVVGAYSLKTAVVAGLGYVAPFPYSILLKT</sequence>
<keyword evidence="2" id="KW-1185">Reference proteome</keyword>
<proteinExistence type="predicted"/>
<reference evidence="1" key="1">
    <citation type="submission" date="2020-09" db="EMBL/GenBank/DDBJ databases">
        <title>A novel bacterium of genus Hazenella, isolated from South China Sea.</title>
        <authorList>
            <person name="Huang H."/>
            <person name="Mo K."/>
            <person name="Hu Y."/>
        </authorList>
    </citation>
    <scope>NUCLEOTIDE SEQUENCE</scope>
    <source>
        <strain evidence="1">IB182357</strain>
    </source>
</reference>
<evidence type="ECO:0000313" key="1">
    <source>
        <dbReference type="EMBL" id="MBD1373136.1"/>
    </source>
</evidence>
<accession>A0A926N769</accession>
<evidence type="ECO:0000313" key="2">
    <source>
        <dbReference type="Proteomes" id="UP000661691"/>
    </source>
</evidence>